<keyword evidence="1" id="KW-0812">Transmembrane</keyword>
<evidence type="ECO:0000313" key="3">
    <source>
        <dbReference type="Proteomes" id="UP000539146"/>
    </source>
</evidence>
<sequence>MPSNTAATKSSAAKKTPGQIARDRLIAVLILLGVVGVPVLVFGFGPTILGTYDDGHSIDVTCRVDSAVGEISSSRSTKGAGGAEAQVAFKTSCGNLLYQDGVTRANMTRIAGEVVAGERYRFSVGGGSFELRGFLKFFKIAPVVGSFLRA</sequence>
<evidence type="ECO:0000256" key="1">
    <source>
        <dbReference type="SAM" id="Phobius"/>
    </source>
</evidence>
<comment type="caution">
    <text evidence="2">The sequence shown here is derived from an EMBL/GenBank/DDBJ whole genome shotgun (WGS) entry which is preliminary data.</text>
</comment>
<protein>
    <submittedName>
        <fullName evidence="2">Uncharacterized protein</fullName>
    </submittedName>
</protein>
<evidence type="ECO:0000313" key="2">
    <source>
        <dbReference type="EMBL" id="NUU29258.1"/>
    </source>
</evidence>
<proteinExistence type="predicted"/>
<dbReference type="EMBL" id="JABMCG010000123">
    <property type="protein sequence ID" value="NUU29258.1"/>
    <property type="molecule type" value="Genomic_DNA"/>
</dbReference>
<accession>A0A850DXV9</accession>
<dbReference type="AlphaFoldDB" id="A0A850DXV9"/>
<dbReference type="RefSeq" id="WP_175326590.1">
    <property type="nucleotide sequence ID" value="NZ_BAAAWP010000001.1"/>
</dbReference>
<gene>
    <name evidence="2" type="ORF">HP467_14270</name>
</gene>
<organism evidence="2 3">
    <name type="scientific">Curtobacterium citreum</name>
    <dbReference type="NCBI Taxonomy" id="2036"/>
    <lineage>
        <taxon>Bacteria</taxon>
        <taxon>Bacillati</taxon>
        <taxon>Actinomycetota</taxon>
        <taxon>Actinomycetes</taxon>
        <taxon>Micrococcales</taxon>
        <taxon>Microbacteriaceae</taxon>
        <taxon>Curtobacterium</taxon>
    </lineage>
</organism>
<keyword evidence="1" id="KW-0472">Membrane</keyword>
<name>A0A850DXV9_9MICO</name>
<feature type="transmembrane region" description="Helical" evidence="1">
    <location>
        <begin position="25"/>
        <end position="45"/>
    </location>
</feature>
<reference evidence="2 3" key="1">
    <citation type="submission" date="2020-05" db="EMBL/GenBank/DDBJ databases">
        <title>Genome Sequencing of Type Strains.</title>
        <authorList>
            <person name="Lemaire J.F."/>
            <person name="Inderbitzin P."/>
            <person name="Gregorio O.A."/>
            <person name="Collins S.B."/>
            <person name="Wespe N."/>
            <person name="Knight-Connoni V."/>
        </authorList>
    </citation>
    <scope>NUCLEOTIDE SEQUENCE [LARGE SCALE GENOMIC DNA]</scope>
    <source>
        <strain evidence="2 3">DSM 20512</strain>
    </source>
</reference>
<dbReference type="Proteomes" id="UP000539146">
    <property type="component" value="Unassembled WGS sequence"/>
</dbReference>
<keyword evidence="1" id="KW-1133">Transmembrane helix</keyword>